<proteinExistence type="predicted"/>
<dbReference type="EMBL" id="CAJNJQ010001068">
    <property type="protein sequence ID" value="CAE7117561.1"/>
    <property type="molecule type" value="Genomic_DNA"/>
</dbReference>
<dbReference type="Proteomes" id="UP000663827">
    <property type="component" value="Unassembled WGS sequence"/>
</dbReference>
<protein>
    <recommendedName>
        <fullName evidence="3">Berberine/berberine-like domain-containing protein</fullName>
    </recommendedName>
</protein>
<gene>
    <name evidence="4" type="ORF">RDB_LOCUS53405</name>
</gene>
<evidence type="ECO:0000313" key="5">
    <source>
        <dbReference type="Proteomes" id="UP000663827"/>
    </source>
</evidence>
<evidence type="ECO:0000259" key="3">
    <source>
        <dbReference type="Pfam" id="PF08031"/>
    </source>
</evidence>
<dbReference type="Pfam" id="PF08031">
    <property type="entry name" value="BBE"/>
    <property type="match status" value="1"/>
</dbReference>
<dbReference type="GO" id="GO:0016491">
    <property type="term" value="F:oxidoreductase activity"/>
    <property type="evidence" value="ECO:0007669"/>
    <property type="project" value="InterPro"/>
</dbReference>
<keyword evidence="2" id="KW-0274">FAD</keyword>
<evidence type="ECO:0000256" key="1">
    <source>
        <dbReference type="ARBA" id="ARBA00022630"/>
    </source>
</evidence>
<dbReference type="InterPro" id="IPR012951">
    <property type="entry name" value="BBE"/>
</dbReference>
<comment type="caution">
    <text evidence="4">The sequence shown here is derived from an EMBL/GenBank/DDBJ whole genome shotgun (WGS) entry which is preliminary data.</text>
</comment>
<name>A0A8H3HX71_9AGAM</name>
<dbReference type="SUPFAM" id="SSF55103">
    <property type="entry name" value="FAD-linked oxidases, C-terminal domain"/>
    <property type="match status" value="1"/>
</dbReference>
<sequence length="113" mass="12632">MIRASEEEGGNVLGLEPSSEPLVSINYQFSWTQSADDKKVYATIDKLIATSKDIAKSQNRLAQYIYLNYASSNQKPLESYGPAQLDFLRKVKAKYDPHGVFEKLSRGGFKIPA</sequence>
<dbReference type="Gene3D" id="3.40.462.20">
    <property type="match status" value="1"/>
</dbReference>
<dbReference type="AlphaFoldDB" id="A0A8H3HX71"/>
<dbReference type="InterPro" id="IPR016169">
    <property type="entry name" value="FAD-bd_PCMH_sub2"/>
</dbReference>
<organism evidence="4 5">
    <name type="scientific">Rhizoctonia solani</name>
    <dbReference type="NCBI Taxonomy" id="456999"/>
    <lineage>
        <taxon>Eukaryota</taxon>
        <taxon>Fungi</taxon>
        <taxon>Dikarya</taxon>
        <taxon>Basidiomycota</taxon>
        <taxon>Agaricomycotina</taxon>
        <taxon>Agaricomycetes</taxon>
        <taxon>Cantharellales</taxon>
        <taxon>Ceratobasidiaceae</taxon>
        <taxon>Rhizoctonia</taxon>
    </lineage>
</organism>
<dbReference type="InterPro" id="IPR016164">
    <property type="entry name" value="FAD-linked_Oxase-like_C"/>
</dbReference>
<evidence type="ECO:0000313" key="4">
    <source>
        <dbReference type="EMBL" id="CAE7117561.1"/>
    </source>
</evidence>
<dbReference type="Gene3D" id="3.30.465.10">
    <property type="match status" value="1"/>
</dbReference>
<accession>A0A8H3HX71</accession>
<dbReference type="GO" id="GO:0050660">
    <property type="term" value="F:flavin adenine dinucleotide binding"/>
    <property type="evidence" value="ECO:0007669"/>
    <property type="project" value="InterPro"/>
</dbReference>
<reference evidence="4" key="1">
    <citation type="submission" date="2021-01" db="EMBL/GenBank/DDBJ databases">
        <authorList>
            <person name="Kaushik A."/>
        </authorList>
    </citation>
    <scope>NUCLEOTIDE SEQUENCE</scope>
    <source>
        <strain evidence="4">AG5</strain>
    </source>
</reference>
<feature type="domain" description="Berberine/berberine-like" evidence="3">
    <location>
        <begin position="66"/>
        <end position="102"/>
    </location>
</feature>
<keyword evidence="1" id="KW-0285">Flavoprotein</keyword>
<evidence type="ECO:0000256" key="2">
    <source>
        <dbReference type="ARBA" id="ARBA00022827"/>
    </source>
</evidence>